<evidence type="ECO:0000313" key="11">
    <source>
        <dbReference type="EMBL" id="KAK8878253.1"/>
    </source>
</evidence>
<keyword evidence="2 7" id="KW-0285">Flavoprotein</keyword>
<comment type="subunit">
    <text evidence="7">Homodimer.</text>
</comment>
<keyword evidence="3 7" id="KW-0274">FAD</keyword>
<proteinExistence type="inferred from homology"/>
<comment type="similarity">
    <text evidence="1 7">Belongs to the class-II pyridine nucleotide-disulfide oxidoreductase family.</text>
</comment>
<dbReference type="Pfam" id="PF07992">
    <property type="entry name" value="Pyr_redox_2"/>
    <property type="match status" value="1"/>
</dbReference>
<dbReference type="InterPro" id="IPR008255">
    <property type="entry name" value="Pyr_nucl-diS_OxRdtase_2_AS"/>
</dbReference>
<keyword evidence="8" id="KW-0521">NADP</keyword>
<evidence type="ECO:0000256" key="1">
    <source>
        <dbReference type="ARBA" id="ARBA00009333"/>
    </source>
</evidence>
<dbReference type="SUPFAM" id="SSF51905">
    <property type="entry name" value="FAD/NAD(P)-binding domain"/>
    <property type="match status" value="1"/>
</dbReference>
<keyword evidence="12" id="KW-1185">Reference proteome</keyword>
<evidence type="ECO:0000256" key="5">
    <source>
        <dbReference type="ARBA" id="ARBA00023157"/>
    </source>
</evidence>
<comment type="cofactor">
    <cofactor evidence="8">
        <name>FAD</name>
        <dbReference type="ChEBI" id="CHEBI:57692"/>
    </cofactor>
    <text evidence="8">Binds 1 FAD per subunit.</text>
</comment>
<keyword evidence="6 7" id="KW-0676">Redox-active center</keyword>
<keyword evidence="4 7" id="KW-0560">Oxidoreductase</keyword>
<dbReference type="PROSITE" id="PS00573">
    <property type="entry name" value="PYRIDINE_REDOX_2"/>
    <property type="match status" value="1"/>
</dbReference>
<comment type="caution">
    <text evidence="11">The sequence shown here is derived from an EMBL/GenBank/DDBJ whole genome shotgun (WGS) entry which is preliminary data.</text>
</comment>
<dbReference type="EC" id="1.8.1.9" evidence="7"/>
<evidence type="ECO:0000256" key="3">
    <source>
        <dbReference type="ARBA" id="ARBA00022827"/>
    </source>
</evidence>
<dbReference type="EMBL" id="JAPFFF010000011">
    <property type="protein sequence ID" value="KAK8878253.1"/>
    <property type="molecule type" value="Genomic_DNA"/>
</dbReference>
<name>A0ABR2JL04_9EUKA</name>
<accession>A0ABR2JL04</accession>
<gene>
    <name evidence="11" type="ORF">M9Y10_005018</name>
</gene>
<feature type="signal peptide" evidence="9">
    <location>
        <begin position="1"/>
        <end position="16"/>
    </location>
</feature>
<evidence type="ECO:0000256" key="8">
    <source>
        <dbReference type="RuleBase" id="RU003881"/>
    </source>
</evidence>
<sequence>MIKLLIFLFLSKFSLCSVDDDEGFGWGFDDEDEAPKEIDWDNVKRHEVIILGSGPAGSTAALYLARAGYNPLVLHGHVPGGQLVYTTDIENYPGFNGTGPQLVKFMQKQAEAAGAEYILDLVEEVNLTSSDGKRLPYFTLKSSNNVGYKCKTLIIATGASAKYLGLESEQKLRNRGVSACAVCDGALYRNQPVAVVGGGDAAIEEALYLSKFCKSVKLIHRRDQLRASLPMKKKLEKSSVEVIWDSIVNEVIGDEYVTGVQLKNVKTEKITNLEISALFLAIGHTPATELFKGKLDLEKDGYIKTNGTPQTSVPGVFAAGDCADRVFRQAITSAGTGCQAALLAERYLIEYGPLE</sequence>
<dbReference type="NCBIfam" id="TIGR01292">
    <property type="entry name" value="TRX_reduct"/>
    <property type="match status" value="1"/>
</dbReference>
<keyword evidence="9" id="KW-0732">Signal</keyword>
<evidence type="ECO:0000259" key="10">
    <source>
        <dbReference type="Pfam" id="PF07992"/>
    </source>
</evidence>
<dbReference type="InterPro" id="IPR005982">
    <property type="entry name" value="Thioredox_Rdtase"/>
</dbReference>
<dbReference type="InterPro" id="IPR036188">
    <property type="entry name" value="FAD/NAD-bd_sf"/>
</dbReference>
<evidence type="ECO:0000256" key="7">
    <source>
        <dbReference type="RuleBase" id="RU003880"/>
    </source>
</evidence>
<dbReference type="InterPro" id="IPR050097">
    <property type="entry name" value="Ferredoxin-NADP_redctase_2"/>
</dbReference>
<protein>
    <recommendedName>
        <fullName evidence="7">Thioredoxin reductase</fullName>
        <ecNumber evidence="7">1.8.1.9</ecNumber>
    </recommendedName>
</protein>
<reference evidence="11 12" key="1">
    <citation type="submission" date="2024-04" db="EMBL/GenBank/DDBJ databases">
        <title>Tritrichomonas musculus Genome.</title>
        <authorList>
            <person name="Alves-Ferreira E."/>
            <person name="Grigg M."/>
            <person name="Lorenzi H."/>
            <person name="Galac M."/>
        </authorList>
    </citation>
    <scope>NUCLEOTIDE SEQUENCE [LARGE SCALE GENOMIC DNA]</scope>
    <source>
        <strain evidence="11 12">EAF2021</strain>
    </source>
</reference>
<feature type="chain" id="PRO_5045915870" description="Thioredoxin reductase" evidence="9">
    <location>
        <begin position="17"/>
        <end position="355"/>
    </location>
</feature>
<evidence type="ECO:0000313" key="12">
    <source>
        <dbReference type="Proteomes" id="UP001470230"/>
    </source>
</evidence>
<dbReference type="PANTHER" id="PTHR48105">
    <property type="entry name" value="THIOREDOXIN REDUCTASE 1-RELATED-RELATED"/>
    <property type="match status" value="1"/>
</dbReference>
<feature type="domain" description="FAD/NAD(P)-binding" evidence="10">
    <location>
        <begin position="47"/>
        <end position="336"/>
    </location>
</feature>
<dbReference type="Gene3D" id="3.50.50.60">
    <property type="entry name" value="FAD/NAD(P)-binding domain"/>
    <property type="match status" value="2"/>
</dbReference>
<evidence type="ECO:0000256" key="4">
    <source>
        <dbReference type="ARBA" id="ARBA00023002"/>
    </source>
</evidence>
<evidence type="ECO:0000256" key="6">
    <source>
        <dbReference type="ARBA" id="ARBA00023284"/>
    </source>
</evidence>
<dbReference type="InterPro" id="IPR023753">
    <property type="entry name" value="FAD/NAD-binding_dom"/>
</dbReference>
<dbReference type="Proteomes" id="UP001470230">
    <property type="component" value="Unassembled WGS sequence"/>
</dbReference>
<dbReference type="PRINTS" id="PR00469">
    <property type="entry name" value="PNDRDTASEII"/>
</dbReference>
<dbReference type="PRINTS" id="PR00368">
    <property type="entry name" value="FADPNR"/>
</dbReference>
<organism evidence="11 12">
    <name type="scientific">Tritrichomonas musculus</name>
    <dbReference type="NCBI Taxonomy" id="1915356"/>
    <lineage>
        <taxon>Eukaryota</taxon>
        <taxon>Metamonada</taxon>
        <taxon>Parabasalia</taxon>
        <taxon>Tritrichomonadida</taxon>
        <taxon>Tritrichomonadidae</taxon>
        <taxon>Tritrichomonas</taxon>
    </lineage>
</organism>
<evidence type="ECO:0000256" key="2">
    <source>
        <dbReference type="ARBA" id="ARBA00022630"/>
    </source>
</evidence>
<keyword evidence="5" id="KW-1015">Disulfide bond</keyword>
<evidence type="ECO:0000256" key="9">
    <source>
        <dbReference type="SAM" id="SignalP"/>
    </source>
</evidence>
<comment type="catalytic activity">
    <reaction evidence="7">
        <text>[thioredoxin]-dithiol + NADP(+) = [thioredoxin]-disulfide + NADPH + H(+)</text>
        <dbReference type="Rhea" id="RHEA:20345"/>
        <dbReference type="Rhea" id="RHEA-COMP:10698"/>
        <dbReference type="Rhea" id="RHEA-COMP:10700"/>
        <dbReference type="ChEBI" id="CHEBI:15378"/>
        <dbReference type="ChEBI" id="CHEBI:29950"/>
        <dbReference type="ChEBI" id="CHEBI:50058"/>
        <dbReference type="ChEBI" id="CHEBI:57783"/>
        <dbReference type="ChEBI" id="CHEBI:58349"/>
        <dbReference type="EC" id="1.8.1.9"/>
    </reaction>
</comment>